<feature type="domain" description="FAS1" evidence="2">
    <location>
        <begin position="154"/>
        <end position="286"/>
    </location>
</feature>
<name>A0A061QIM1_9CHLO</name>
<dbReference type="InterPro" id="IPR050904">
    <property type="entry name" value="Adhesion/Biosynth-related"/>
</dbReference>
<dbReference type="PANTHER" id="PTHR10900">
    <property type="entry name" value="PERIOSTIN-RELATED"/>
    <property type="match status" value="1"/>
</dbReference>
<accession>A0A061QIM1</accession>
<feature type="region of interest" description="Disordered" evidence="1">
    <location>
        <begin position="94"/>
        <end position="130"/>
    </location>
</feature>
<feature type="domain" description="FAS1" evidence="2">
    <location>
        <begin position="1"/>
        <end position="88"/>
    </location>
</feature>
<gene>
    <name evidence="3" type="ORF">TSPGSL018_31093</name>
</gene>
<dbReference type="PANTHER" id="PTHR10900:SF77">
    <property type="entry name" value="FI19380P1"/>
    <property type="match status" value="1"/>
</dbReference>
<feature type="domain" description="FAS1" evidence="2">
    <location>
        <begin position="297"/>
        <end position="427"/>
    </location>
</feature>
<dbReference type="Gene3D" id="2.30.180.10">
    <property type="entry name" value="FAS1 domain"/>
    <property type="match status" value="3"/>
</dbReference>
<evidence type="ECO:0000259" key="2">
    <source>
        <dbReference type="PROSITE" id="PS50213"/>
    </source>
</evidence>
<reference evidence="3" key="1">
    <citation type="submission" date="2014-05" db="EMBL/GenBank/DDBJ databases">
        <title>The transcriptome of the halophilic microalga Tetraselmis sp. GSL018 isolated from the Great Salt Lake, Utah.</title>
        <authorList>
            <person name="Jinkerson R.E."/>
            <person name="D'Adamo S."/>
            <person name="Posewitz M.C."/>
        </authorList>
    </citation>
    <scope>NUCLEOTIDE SEQUENCE</scope>
    <source>
        <strain evidence="3">GSL018</strain>
    </source>
</reference>
<evidence type="ECO:0000256" key="1">
    <source>
        <dbReference type="SAM" id="MobiDB-lite"/>
    </source>
</evidence>
<dbReference type="SUPFAM" id="SSF82153">
    <property type="entry name" value="FAS1 domain"/>
    <property type="match status" value="3"/>
</dbReference>
<dbReference type="InterPro" id="IPR000782">
    <property type="entry name" value="FAS1_domain"/>
</dbReference>
<dbReference type="PROSITE" id="PS50213">
    <property type="entry name" value="FAS1"/>
    <property type="match status" value="3"/>
</dbReference>
<protein>
    <submittedName>
        <fullName evidence="3">Immunogenic protein mpt70</fullName>
    </submittedName>
</protein>
<sequence>MELISSLGVRPAELLSSPMLKDILLYHVVEGKVETPQLSDGDMLTTLLGEKLNVSVWDNGTLAVNDAAVTQADIKASNGVVHVVDAVLVPPGAFSRMQDDKPPRGMRPFPGKEQERPRPGMQPDPKKMRHRKHGSALQVVVAIHASASIYFSQAPTVEDILRGFRDTSLLAAVLDEKNLSRPLDDRETNFTVFAPTDAAVSKLLTGLGITFPELLELDGLPQIMKYHIVPRLYTSFLDFNGSKAASLTGEEVQLTTEMDRVMVNDLSVIATQFAANGVIHLIGSVMTPPGVDSLTPENVLDIPKNNMEGFSVLVDALQRTGLSSALTADGPFTLFAPTNMAFRALASALNVTTEDILSLDVLEDILKYHVVQGKVTTSEITGSFPSLLGPMIQSYFSRGSVFVNGAEIVAPDLIAKNGVVHIIDSVMLPPTSTKLQTTVGSIPYRIVVQPCEQDPCSQEPWI</sequence>
<dbReference type="EMBL" id="GBEZ01027773">
    <property type="protein sequence ID" value="JAC59578.1"/>
    <property type="molecule type" value="Transcribed_RNA"/>
</dbReference>
<organism evidence="3">
    <name type="scientific">Tetraselmis sp. GSL018</name>
    <dbReference type="NCBI Taxonomy" id="582737"/>
    <lineage>
        <taxon>Eukaryota</taxon>
        <taxon>Viridiplantae</taxon>
        <taxon>Chlorophyta</taxon>
        <taxon>core chlorophytes</taxon>
        <taxon>Chlorodendrophyceae</taxon>
        <taxon>Chlorodendrales</taxon>
        <taxon>Chlorodendraceae</taxon>
        <taxon>Tetraselmis</taxon>
    </lineage>
</organism>
<dbReference type="AlphaFoldDB" id="A0A061QIM1"/>
<evidence type="ECO:0000313" key="3">
    <source>
        <dbReference type="EMBL" id="JAC59578.1"/>
    </source>
</evidence>
<dbReference type="Pfam" id="PF02469">
    <property type="entry name" value="Fasciclin"/>
    <property type="match status" value="3"/>
</dbReference>
<dbReference type="GO" id="GO:0005615">
    <property type="term" value="C:extracellular space"/>
    <property type="evidence" value="ECO:0007669"/>
    <property type="project" value="TreeGrafter"/>
</dbReference>
<dbReference type="SMART" id="SM00554">
    <property type="entry name" value="FAS1"/>
    <property type="match status" value="3"/>
</dbReference>
<dbReference type="InterPro" id="IPR036378">
    <property type="entry name" value="FAS1_dom_sf"/>
</dbReference>
<proteinExistence type="predicted"/>
<dbReference type="FunFam" id="2.30.180.10:FF:000032">
    <property type="entry name" value="Fasciclin domain-containing protein, putative"/>
    <property type="match status" value="1"/>
</dbReference>